<protein>
    <submittedName>
        <fullName evidence="1">Uncharacterized protein</fullName>
    </submittedName>
</protein>
<evidence type="ECO:0000313" key="1">
    <source>
        <dbReference type="EMBL" id="KKM22316.1"/>
    </source>
</evidence>
<gene>
    <name evidence="1" type="ORF">LCGC14_1626540</name>
</gene>
<feature type="non-terminal residue" evidence="1">
    <location>
        <position position="1"/>
    </location>
</feature>
<reference evidence="1" key="1">
    <citation type="journal article" date="2015" name="Nature">
        <title>Complex archaea that bridge the gap between prokaryotes and eukaryotes.</title>
        <authorList>
            <person name="Spang A."/>
            <person name="Saw J.H."/>
            <person name="Jorgensen S.L."/>
            <person name="Zaremba-Niedzwiedzka K."/>
            <person name="Martijn J."/>
            <person name="Lind A.E."/>
            <person name="van Eijk R."/>
            <person name="Schleper C."/>
            <person name="Guy L."/>
            <person name="Ettema T.J."/>
        </authorList>
    </citation>
    <scope>NUCLEOTIDE SEQUENCE</scope>
</reference>
<proteinExistence type="predicted"/>
<name>A0A0F9I3X0_9ZZZZ</name>
<accession>A0A0F9I3X0</accession>
<dbReference type="AlphaFoldDB" id="A0A0F9I3X0"/>
<comment type="caution">
    <text evidence="1">The sequence shown here is derived from an EMBL/GenBank/DDBJ whole genome shotgun (WGS) entry which is preliminary data.</text>
</comment>
<dbReference type="EMBL" id="LAZR01013361">
    <property type="protein sequence ID" value="KKM22316.1"/>
    <property type="molecule type" value="Genomic_DNA"/>
</dbReference>
<sequence>AIYRQTLVEEAHLTHRFSTQYKEYKLLVPRWL</sequence>
<organism evidence="1">
    <name type="scientific">marine sediment metagenome</name>
    <dbReference type="NCBI Taxonomy" id="412755"/>
    <lineage>
        <taxon>unclassified sequences</taxon>
        <taxon>metagenomes</taxon>
        <taxon>ecological metagenomes</taxon>
    </lineage>
</organism>